<dbReference type="Proteomes" id="UP000585272">
    <property type="component" value="Unassembled WGS sequence"/>
</dbReference>
<reference evidence="1 2" key="1">
    <citation type="submission" date="2020-08" db="EMBL/GenBank/DDBJ databases">
        <title>Genomic Encyclopedia of Archaeal and Bacterial Type Strains, Phase II (KMG-II): from individual species to whole genera.</title>
        <authorList>
            <person name="Goeker M."/>
        </authorList>
    </citation>
    <scope>NUCLEOTIDE SEQUENCE [LARGE SCALE GENOMIC DNA]</scope>
    <source>
        <strain evidence="1 2">DSM 23288</strain>
    </source>
</reference>
<name>A0A840IID5_9ACTN</name>
<accession>A0A840IID5</accession>
<evidence type="ECO:0000313" key="1">
    <source>
        <dbReference type="EMBL" id="MBB4663923.1"/>
    </source>
</evidence>
<proteinExistence type="predicted"/>
<organism evidence="1 2">
    <name type="scientific">Conexibacter arvalis</name>
    <dbReference type="NCBI Taxonomy" id="912552"/>
    <lineage>
        <taxon>Bacteria</taxon>
        <taxon>Bacillati</taxon>
        <taxon>Actinomycetota</taxon>
        <taxon>Thermoleophilia</taxon>
        <taxon>Solirubrobacterales</taxon>
        <taxon>Conexibacteraceae</taxon>
        <taxon>Conexibacter</taxon>
    </lineage>
</organism>
<evidence type="ECO:0000313" key="2">
    <source>
        <dbReference type="Proteomes" id="UP000585272"/>
    </source>
</evidence>
<protein>
    <submittedName>
        <fullName evidence="1">Uncharacterized protein</fullName>
    </submittedName>
</protein>
<dbReference type="RefSeq" id="WP_183343642.1">
    <property type="nucleotide sequence ID" value="NZ_JACHNU010000005.1"/>
</dbReference>
<comment type="caution">
    <text evidence="1">The sequence shown here is derived from an EMBL/GenBank/DDBJ whole genome shotgun (WGS) entry which is preliminary data.</text>
</comment>
<dbReference type="AlphaFoldDB" id="A0A840IID5"/>
<gene>
    <name evidence="1" type="ORF">BDZ31_003524</name>
</gene>
<keyword evidence="2" id="KW-1185">Reference proteome</keyword>
<sequence length="364" mass="40298">MPANEFSKKRRPRGRQAPPAELAATLVRRGARRGVNIGPSSARRLAAQGQARAMRTVDDVCTIIQTARSEGKRLDFGGGLRRLNEAGGDVQQAIDRLRFGHTEMHPGVQKVSRYAAERGIELTAWTIRFYVRHRGEEGARAHIAGLANIMDAAAVLGEECSLGTALWRLSDADGDSGLAVERLVSRHQRTMARWGKRCEVAVTPRDQHEAAKARATCACRRCLDALARQLENYIGVMIRNDAAIRILDPDEARGAASEALMRAVETWPGGRSFTGWFSGVFRRHVGHIHSRRAHEEWSMLSLDQPIGGDRLGNPVTIGDLVPDRTVDPATIVVWRETLRERFGEIRAEREARSDEYDVFGAQAA</sequence>
<dbReference type="EMBL" id="JACHNU010000005">
    <property type="protein sequence ID" value="MBB4663923.1"/>
    <property type="molecule type" value="Genomic_DNA"/>
</dbReference>